<gene>
    <name evidence="11" type="ORF">EOS_05345</name>
</gene>
<evidence type="ECO:0000256" key="1">
    <source>
        <dbReference type="ARBA" id="ARBA00004429"/>
    </source>
</evidence>
<dbReference type="GO" id="GO:0043190">
    <property type="term" value="C:ATP-binding cassette (ABC) transporter complex"/>
    <property type="evidence" value="ECO:0007669"/>
    <property type="project" value="InterPro"/>
</dbReference>
<keyword evidence="3 9" id="KW-0813">Transport</keyword>
<evidence type="ECO:0000256" key="9">
    <source>
        <dbReference type="RuleBase" id="RU363032"/>
    </source>
</evidence>
<evidence type="ECO:0000256" key="7">
    <source>
        <dbReference type="ARBA" id="ARBA00022989"/>
    </source>
</evidence>
<comment type="subcellular location">
    <subcellularLocation>
        <location evidence="1">Cell inner membrane</location>
        <topology evidence="1">Multi-pass membrane protein</topology>
    </subcellularLocation>
    <subcellularLocation>
        <location evidence="9">Cell membrane</location>
        <topology evidence="9">Multi-pass membrane protein</topology>
    </subcellularLocation>
</comment>
<dbReference type="PANTHER" id="PTHR30614">
    <property type="entry name" value="MEMBRANE COMPONENT OF AMINO ACID ABC TRANSPORTER"/>
    <property type="match status" value="1"/>
</dbReference>
<keyword evidence="4" id="KW-1003">Cell membrane</keyword>
<organism evidence="11 12">
    <name type="scientific">Caballeronia mineralivorans PML1(12)</name>
    <dbReference type="NCBI Taxonomy" id="908627"/>
    <lineage>
        <taxon>Bacteria</taxon>
        <taxon>Pseudomonadati</taxon>
        <taxon>Pseudomonadota</taxon>
        <taxon>Betaproteobacteria</taxon>
        <taxon>Burkholderiales</taxon>
        <taxon>Burkholderiaceae</taxon>
        <taxon>Caballeronia</taxon>
    </lineage>
</organism>
<dbReference type="GO" id="GO:0006865">
    <property type="term" value="P:amino acid transport"/>
    <property type="evidence" value="ECO:0007669"/>
    <property type="project" value="UniProtKB-KW"/>
</dbReference>
<keyword evidence="5 9" id="KW-0812">Transmembrane</keyword>
<dbReference type="Pfam" id="PF00528">
    <property type="entry name" value="BPD_transp_1"/>
    <property type="match status" value="1"/>
</dbReference>
<evidence type="ECO:0000256" key="3">
    <source>
        <dbReference type="ARBA" id="ARBA00022448"/>
    </source>
</evidence>
<feature type="domain" description="ABC transmembrane type-1" evidence="10">
    <location>
        <begin position="19"/>
        <end position="207"/>
    </location>
</feature>
<dbReference type="InterPro" id="IPR035906">
    <property type="entry name" value="MetI-like_sf"/>
</dbReference>
<dbReference type="PROSITE" id="PS50928">
    <property type="entry name" value="ABC_TM1"/>
    <property type="match status" value="1"/>
</dbReference>
<evidence type="ECO:0000259" key="10">
    <source>
        <dbReference type="PROSITE" id="PS50928"/>
    </source>
</evidence>
<evidence type="ECO:0000313" key="11">
    <source>
        <dbReference type="EMBL" id="KLU27234.1"/>
    </source>
</evidence>
<evidence type="ECO:0000256" key="2">
    <source>
        <dbReference type="ARBA" id="ARBA00010072"/>
    </source>
</evidence>
<keyword evidence="6" id="KW-0029">Amino-acid transport</keyword>
<feature type="transmembrane region" description="Helical" evidence="9">
    <location>
        <begin position="188"/>
        <end position="210"/>
    </location>
</feature>
<feature type="transmembrane region" description="Helical" evidence="9">
    <location>
        <begin position="20"/>
        <end position="44"/>
    </location>
</feature>
<evidence type="ECO:0000256" key="5">
    <source>
        <dbReference type="ARBA" id="ARBA00022692"/>
    </source>
</evidence>
<dbReference type="GO" id="GO:0022857">
    <property type="term" value="F:transmembrane transporter activity"/>
    <property type="evidence" value="ECO:0007669"/>
    <property type="project" value="InterPro"/>
</dbReference>
<name>A0A0J1D3C7_9BURK</name>
<keyword evidence="7 9" id="KW-1133">Transmembrane helix</keyword>
<evidence type="ECO:0000313" key="12">
    <source>
        <dbReference type="Proteomes" id="UP000035963"/>
    </source>
</evidence>
<feature type="transmembrane region" description="Helical" evidence="9">
    <location>
        <begin position="56"/>
        <end position="78"/>
    </location>
</feature>
<dbReference type="Gene3D" id="1.10.3720.10">
    <property type="entry name" value="MetI-like"/>
    <property type="match status" value="1"/>
</dbReference>
<keyword evidence="12" id="KW-1185">Reference proteome</keyword>
<evidence type="ECO:0000256" key="4">
    <source>
        <dbReference type="ARBA" id="ARBA00022475"/>
    </source>
</evidence>
<dbReference type="InterPro" id="IPR000515">
    <property type="entry name" value="MetI-like"/>
</dbReference>
<feature type="transmembrane region" description="Helical" evidence="9">
    <location>
        <begin position="84"/>
        <end position="104"/>
    </location>
</feature>
<protein>
    <submittedName>
        <fullName evidence="11">ABC transporter</fullName>
    </submittedName>
</protein>
<sequence length="222" mass="24397">MTLHFEPILQQWPYLLGGAWLSLQIAVLAFAFGMVIGLVCASVLRYGPVFLRRVVTAYVIFATNTPQLVQIFFLFFALPEIGVTLSPFTAVLIGATFNAGAYLCEIQRAGFNSVRLMEIEAAEVLGFSTPQIVRHVILPHVLKVMFPPLSNQFIVMTLGTSMASIFGVEELTGRTYNLSSQTYLSVEAFSVAAVLYIAVTLIATFALAIIGRYVCRAKIKVF</sequence>
<dbReference type="PANTHER" id="PTHR30614:SF0">
    <property type="entry name" value="L-CYSTINE TRANSPORT SYSTEM PERMEASE PROTEIN TCYL"/>
    <property type="match status" value="1"/>
</dbReference>
<dbReference type="PATRIC" id="fig|908627.4.peg.1179"/>
<evidence type="ECO:0000256" key="8">
    <source>
        <dbReference type="ARBA" id="ARBA00023136"/>
    </source>
</evidence>
<dbReference type="RefSeq" id="WP_047845570.1">
    <property type="nucleotide sequence ID" value="NZ_AEJF01000044.1"/>
</dbReference>
<reference evidence="11 12" key="1">
    <citation type="journal article" date="2015" name="Genome Announc.">
        <title>Draft Genome Sequence of Burkholderia sp. Strain PML1(12), an Ectomycorrhizosphere-Inhabiting Bacterium with Effective Mineral-Weathering Ability.</title>
        <authorList>
            <person name="Uroz S."/>
            <person name="Oger P."/>
        </authorList>
    </citation>
    <scope>NUCLEOTIDE SEQUENCE [LARGE SCALE GENOMIC DNA]</scope>
    <source>
        <strain evidence="12">PML1(12)</strain>
    </source>
</reference>
<keyword evidence="8 9" id="KW-0472">Membrane</keyword>
<dbReference type="Proteomes" id="UP000035963">
    <property type="component" value="Unassembled WGS sequence"/>
</dbReference>
<dbReference type="EMBL" id="AEJF01000044">
    <property type="protein sequence ID" value="KLU27234.1"/>
    <property type="molecule type" value="Genomic_DNA"/>
</dbReference>
<dbReference type="InterPro" id="IPR043429">
    <property type="entry name" value="ArtM/GltK/GlnP/TcyL/YhdX-like"/>
</dbReference>
<dbReference type="InterPro" id="IPR010065">
    <property type="entry name" value="AA_ABC_transptr_permease_3TM"/>
</dbReference>
<proteinExistence type="inferred from homology"/>
<dbReference type="OrthoDB" id="6580405at2"/>
<comment type="similarity">
    <text evidence="2">Belongs to the binding-protein-dependent transport system permease family. HisMQ subfamily.</text>
</comment>
<dbReference type="AlphaFoldDB" id="A0A0J1D3C7"/>
<comment type="caution">
    <text evidence="11">The sequence shown here is derived from an EMBL/GenBank/DDBJ whole genome shotgun (WGS) entry which is preliminary data.</text>
</comment>
<dbReference type="CDD" id="cd06261">
    <property type="entry name" value="TM_PBP2"/>
    <property type="match status" value="1"/>
</dbReference>
<accession>A0A0J1D3C7</accession>
<feature type="transmembrane region" description="Helical" evidence="9">
    <location>
        <begin position="149"/>
        <end position="168"/>
    </location>
</feature>
<dbReference type="SUPFAM" id="SSF161098">
    <property type="entry name" value="MetI-like"/>
    <property type="match status" value="1"/>
</dbReference>
<dbReference type="NCBIfam" id="TIGR01726">
    <property type="entry name" value="HEQRo_perm_3TM"/>
    <property type="match status" value="1"/>
</dbReference>
<evidence type="ECO:0000256" key="6">
    <source>
        <dbReference type="ARBA" id="ARBA00022970"/>
    </source>
</evidence>